<sequence>MRKILRGIGIGEDSVHVSLRSISSPFGSIDYTLGLV</sequence>
<organism evidence="1">
    <name type="scientific">Rhizophora mucronata</name>
    <name type="common">Asiatic mangrove</name>
    <dbReference type="NCBI Taxonomy" id="61149"/>
    <lineage>
        <taxon>Eukaryota</taxon>
        <taxon>Viridiplantae</taxon>
        <taxon>Streptophyta</taxon>
        <taxon>Embryophyta</taxon>
        <taxon>Tracheophyta</taxon>
        <taxon>Spermatophyta</taxon>
        <taxon>Magnoliopsida</taxon>
        <taxon>eudicotyledons</taxon>
        <taxon>Gunneridae</taxon>
        <taxon>Pentapetalae</taxon>
        <taxon>rosids</taxon>
        <taxon>fabids</taxon>
        <taxon>Malpighiales</taxon>
        <taxon>Rhizophoraceae</taxon>
        <taxon>Rhizophora</taxon>
    </lineage>
</organism>
<dbReference type="AlphaFoldDB" id="A0A2P2L649"/>
<proteinExistence type="predicted"/>
<reference evidence="1" key="1">
    <citation type="submission" date="2018-02" db="EMBL/GenBank/DDBJ databases">
        <title>Rhizophora mucronata_Transcriptome.</title>
        <authorList>
            <person name="Meera S.P."/>
            <person name="Sreeshan A."/>
            <person name="Augustine A."/>
        </authorList>
    </citation>
    <scope>NUCLEOTIDE SEQUENCE</scope>
    <source>
        <tissue evidence="1">Leaf</tissue>
    </source>
</reference>
<name>A0A2P2L649_RHIMU</name>
<accession>A0A2P2L649</accession>
<dbReference type="EMBL" id="GGEC01032974">
    <property type="protein sequence ID" value="MBX13458.1"/>
    <property type="molecule type" value="Transcribed_RNA"/>
</dbReference>
<evidence type="ECO:0000313" key="1">
    <source>
        <dbReference type="EMBL" id="MBX13458.1"/>
    </source>
</evidence>
<protein>
    <submittedName>
        <fullName evidence="1">Uncharacterized protein</fullName>
    </submittedName>
</protein>